<evidence type="ECO:0000256" key="1">
    <source>
        <dbReference type="SAM" id="MobiDB-lite"/>
    </source>
</evidence>
<reference evidence="3" key="2">
    <citation type="journal article" date="2019" name="IMA Fungus">
        <title>Genome sequencing and comparison of five Tilletia species to identify candidate genes for the detection of regulated species infecting wheat.</title>
        <authorList>
            <person name="Nguyen H.D.T."/>
            <person name="Sultana T."/>
            <person name="Kesanakurti P."/>
            <person name="Hambleton S."/>
        </authorList>
    </citation>
    <scope>NUCLEOTIDE SEQUENCE</scope>
    <source>
        <strain evidence="3">DAOMC 238032</strain>
    </source>
</reference>
<feature type="region of interest" description="Disordered" evidence="1">
    <location>
        <begin position="357"/>
        <end position="379"/>
    </location>
</feature>
<reference evidence="3" key="1">
    <citation type="submission" date="2016-04" db="EMBL/GenBank/DDBJ databases">
        <authorList>
            <person name="Nguyen H.D."/>
            <person name="Kesanakurti P."/>
            <person name="Cullis J."/>
            <person name="Levesque C.A."/>
            <person name="Hambleton S."/>
        </authorList>
    </citation>
    <scope>NUCLEOTIDE SEQUENCE</scope>
    <source>
        <strain evidence="3">DAOMC 238032</strain>
    </source>
</reference>
<dbReference type="Proteomes" id="UP000836402">
    <property type="component" value="Unassembled WGS sequence"/>
</dbReference>
<reference evidence="2" key="3">
    <citation type="submission" date="2020-10" db="EMBL/GenBank/DDBJ databases">
        <authorList>
            <person name="Sedaghatjoo S."/>
        </authorList>
    </citation>
    <scope>NUCLEOTIDE SEQUENCE</scope>
    <source>
        <strain evidence="2">AZH3</strain>
    </source>
</reference>
<proteinExistence type="predicted"/>
<organism evidence="3 4">
    <name type="scientific">Tilletia caries</name>
    <name type="common">wheat bunt fungus</name>
    <dbReference type="NCBI Taxonomy" id="13290"/>
    <lineage>
        <taxon>Eukaryota</taxon>
        <taxon>Fungi</taxon>
        <taxon>Dikarya</taxon>
        <taxon>Basidiomycota</taxon>
        <taxon>Ustilaginomycotina</taxon>
        <taxon>Exobasidiomycetes</taxon>
        <taxon>Tilletiales</taxon>
        <taxon>Tilletiaceae</taxon>
        <taxon>Tilletia</taxon>
    </lineage>
</organism>
<evidence type="ECO:0000313" key="5">
    <source>
        <dbReference type="Proteomes" id="UP000836402"/>
    </source>
</evidence>
<feature type="compositionally biased region" description="Low complexity" evidence="1">
    <location>
        <begin position="358"/>
        <end position="379"/>
    </location>
</feature>
<keyword evidence="5" id="KW-1185">Reference proteome</keyword>
<evidence type="ECO:0000313" key="2">
    <source>
        <dbReference type="EMBL" id="CAD6940862.1"/>
    </source>
</evidence>
<accession>A0A177U9B5</accession>
<name>A0A177U9B5_9BASI</name>
<evidence type="ECO:0000313" key="4">
    <source>
        <dbReference type="Proteomes" id="UP000077671"/>
    </source>
</evidence>
<sequence length="436" mass="47000">MSARPATSASASAAPLASAITPLPEQTSLATADILRSMMDDLTAKVTSSVSTVFDDKLEDLATQVRSISTRLDNVEHPRASTPAASTEPAATGIHAVFPGATGGNAVPITPTSRHFSPSSGGVRDSARDTWNNLSYSEQSMARAHFAGLPTGTTSVFPSSQGTSRSGTEQSPPVGRPLHCKTDELPKFDGNARNLDRFISRVSDLVRSNPDRAWDIAVKSALPRVFTGAAAAWHETLPTEVVVGHQSVADVFEALRKAFPSNLGTLRKEAHSRVWEPTKEWSTTYAYDKLALIRHAYGRTSADRLPIEIAEILDGLVDTIKPMVRLSPSPTMDELQRELVQWEPIWRAIHKVQLTDETSGSVSGQTGPSGSSTVTTSARKQAVATPLRARVVVRPLLRLLRPLRLLRRPIRGDTIPLVSWKRPATSSVVTVAMTGV</sequence>
<evidence type="ECO:0000313" key="3">
    <source>
        <dbReference type="EMBL" id="KAE8238132.1"/>
    </source>
</evidence>
<dbReference type="EMBL" id="CAJHJG010004420">
    <property type="protein sequence ID" value="CAD6940862.1"/>
    <property type="molecule type" value="Genomic_DNA"/>
</dbReference>
<dbReference type="AlphaFoldDB" id="A0A177U9B5"/>
<gene>
    <name evidence="3" type="ORF">A4X03_0g8941</name>
    <name evidence="2" type="ORF">JKIAZH3_G1292</name>
</gene>
<feature type="region of interest" description="Disordered" evidence="1">
    <location>
        <begin position="151"/>
        <end position="177"/>
    </location>
</feature>
<protein>
    <submittedName>
        <fullName evidence="3">Uncharacterized protein</fullName>
    </submittedName>
</protein>
<feature type="compositionally biased region" description="Polar residues" evidence="1">
    <location>
        <begin position="151"/>
        <end position="171"/>
    </location>
</feature>
<comment type="caution">
    <text evidence="3">The sequence shown here is derived from an EMBL/GenBank/DDBJ whole genome shotgun (WGS) entry which is preliminary data.</text>
</comment>
<dbReference type="Proteomes" id="UP000077671">
    <property type="component" value="Unassembled WGS sequence"/>
</dbReference>
<dbReference type="EMBL" id="LWDD02003084">
    <property type="protein sequence ID" value="KAE8238132.1"/>
    <property type="molecule type" value="Genomic_DNA"/>
</dbReference>